<feature type="region of interest" description="Disordered" evidence="1">
    <location>
        <begin position="1"/>
        <end position="104"/>
    </location>
</feature>
<dbReference type="SMART" id="SM00220">
    <property type="entry name" value="S_TKc"/>
    <property type="match status" value="1"/>
</dbReference>
<protein>
    <submittedName>
        <fullName evidence="3">Oidioi.mRNA.OKI2018_I69.PAR.g10013.t1.cds</fullName>
    </submittedName>
</protein>
<feature type="compositionally biased region" description="Polar residues" evidence="1">
    <location>
        <begin position="65"/>
        <end position="76"/>
    </location>
</feature>
<reference evidence="3 4" key="1">
    <citation type="submission" date="2021-04" db="EMBL/GenBank/DDBJ databases">
        <authorList>
            <person name="Bliznina A."/>
        </authorList>
    </citation>
    <scope>NUCLEOTIDE SEQUENCE [LARGE SCALE GENOMIC DNA]</scope>
</reference>
<accession>A0ABN7RNI9</accession>
<dbReference type="PANTHER" id="PTHR44167:SF24">
    <property type="entry name" value="SERINE_THREONINE-PROTEIN KINASE CHK2"/>
    <property type="match status" value="1"/>
</dbReference>
<dbReference type="SUPFAM" id="SSF56112">
    <property type="entry name" value="Protein kinase-like (PK-like)"/>
    <property type="match status" value="1"/>
</dbReference>
<sequence length="295" mass="32261">MAYWGSKQPTGSPNQTSGSDEVFNSPVSSRMQRFETKNDLNIPESPGNSPAMPKKPAAIPLCDSVSPQKSPQQEHQATSASDESSTSTGLPQKQRASSLGLSKNGRFGSIENASFENDRGVTKAVDTESGASVIIKWITAKGPKYIKAAEEEAQKLRDLSAQCQFIVKFIDFLPKVRPDWWEWSILSFIVMEFCPGGSLKDWVDARKAQGRRTTVKEATVIGTQIALALSFCHSRKIAHLDVKPANVMMMSDGYTIKLGDFGISSLLDTVRDTITTKGLQGIVEHTLLYITPGNF</sequence>
<dbReference type="Pfam" id="PF00069">
    <property type="entry name" value="Pkinase"/>
    <property type="match status" value="1"/>
</dbReference>
<dbReference type="EMBL" id="OU015568">
    <property type="protein sequence ID" value="CAG5082010.1"/>
    <property type="molecule type" value="Genomic_DNA"/>
</dbReference>
<gene>
    <name evidence="3" type="ORF">OKIOD_LOCUS1571</name>
</gene>
<evidence type="ECO:0000256" key="1">
    <source>
        <dbReference type="SAM" id="MobiDB-lite"/>
    </source>
</evidence>
<feature type="domain" description="Protein kinase" evidence="2">
    <location>
        <begin position="96"/>
        <end position="295"/>
    </location>
</feature>
<dbReference type="InterPro" id="IPR000719">
    <property type="entry name" value="Prot_kinase_dom"/>
</dbReference>
<name>A0ABN7RNI9_OIKDI</name>
<dbReference type="PANTHER" id="PTHR44167">
    <property type="entry name" value="OVARIAN-SPECIFIC SERINE/THREONINE-PROTEIN KINASE LOK-RELATED"/>
    <property type="match status" value="1"/>
</dbReference>
<dbReference type="PROSITE" id="PS00108">
    <property type="entry name" value="PROTEIN_KINASE_ST"/>
    <property type="match status" value="1"/>
</dbReference>
<keyword evidence="4" id="KW-1185">Reference proteome</keyword>
<evidence type="ECO:0000313" key="3">
    <source>
        <dbReference type="EMBL" id="CAG5082010.1"/>
    </source>
</evidence>
<dbReference type="Proteomes" id="UP001158576">
    <property type="component" value="Chromosome PAR"/>
</dbReference>
<organism evidence="3 4">
    <name type="scientific">Oikopleura dioica</name>
    <name type="common">Tunicate</name>
    <dbReference type="NCBI Taxonomy" id="34765"/>
    <lineage>
        <taxon>Eukaryota</taxon>
        <taxon>Metazoa</taxon>
        <taxon>Chordata</taxon>
        <taxon>Tunicata</taxon>
        <taxon>Appendicularia</taxon>
        <taxon>Copelata</taxon>
        <taxon>Oikopleuridae</taxon>
        <taxon>Oikopleura</taxon>
    </lineage>
</organism>
<feature type="compositionally biased region" description="Low complexity" evidence="1">
    <location>
        <begin position="77"/>
        <end position="88"/>
    </location>
</feature>
<proteinExistence type="predicted"/>
<dbReference type="InterPro" id="IPR008271">
    <property type="entry name" value="Ser/Thr_kinase_AS"/>
</dbReference>
<evidence type="ECO:0000313" key="4">
    <source>
        <dbReference type="Proteomes" id="UP001158576"/>
    </source>
</evidence>
<dbReference type="PROSITE" id="PS50011">
    <property type="entry name" value="PROTEIN_KINASE_DOM"/>
    <property type="match status" value="1"/>
</dbReference>
<dbReference type="Gene3D" id="1.10.510.10">
    <property type="entry name" value="Transferase(Phosphotransferase) domain 1"/>
    <property type="match status" value="1"/>
</dbReference>
<feature type="compositionally biased region" description="Polar residues" evidence="1">
    <location>
        <begin position="7"/>
        <end position="19"/>
    </location>
</feature>
<feature type="compositionally biased region" description="Polar residues" evidence="1">
    <location>
        <begin position="89"/>
        <end position="101"/>
    </location>
</feature>
<dbReference type="InterPro" id="IPR011009">
    <property type="entry name" value="Kinase-like_dom_sf"/>
</dbReference>
<evidence type="ECO:0000259" key="2">
    <source>
        <dbReference type="PROSITE" id="PS50011"/>
    </source>
</evidence>